<sequence length="471" mass="51854">MNGKCPLYERLYSHDQHSPTSMHVPGHKNGSLLPAPYSAYFEKIMRLDQTELPGLDDLHAPSGVILEAERLAASQYDCARTLFLVGGSTVGNLAMILSFFQRGEKVLVQRDVHHSVIHGLELAGVEAVFIAPDMEAESGLPAGMSEETVAYGFECYPEANGLVLSSPSYYGYVGEVEEAIAVAKKNGADVLVDEAHGAHLHIDSGFPVSALKAGADAVVQSAHKTLPALTMGAFLHLRSGADETRCRYWLQRLQTSSPSYPILASLDVARAYNESLIGENIAGKLHGFHQKLDEACPGVRVKNNDPLKMILRAPDGWNGWEWEKHLHKEHVYAELSDRNHVLLVLPLDHPENWEQVLLSTLVSFYKGKTMKDTDMPAYPPYPKVVEHSFADWRGQQEASEAIPIQESEGSIIAEDIVPYPPGIPLWMAGEVVDRARLQFLQQWLSSGGSVQAASHIHDGFLLVRKEVIEDG</sequence>
<organism evidence="8 9">
    <name type="scientific">Salicibibacter halophilus</name>
    <dbReference type="NCBI Taxonomy" id="2502791"/>
    <lineage>
        <taxon>Bacteria</taxon>
        <taxon>Bacillati</taxon>
        <taxon>Bacillota</taxon>
        <taxon>Bacilli</taxon>
        <taxon>Bacillales</taxon>
        <taxon>Bacillaceae</taxon>
        <taxon>Salicibibacter</taxon>
    </lineage>
</organism>
<dbReference type="RefSeq" id="WP_142089837.1">
    <property type="nucleotide sequence ID" value="NZ_CP035485.1"/>
</dbReference>
<dbReference type="InterPro" id="IPR008286">
    <property type="entry name" value="Prn/Lys/Arg_de-COase_C"/>
</dbReference>
<comment type="cofactor">
    <cofactor evidence="1">
        <name>pyridoxal 5'-phosphate</name>
        <dbReference type="ChEBI" id="CHEBI:597326"/>
    </cofactor>
</comment>
<dbReference type="KEGG" id="sale:EPH95_10680"/>
<name>A0A514LIA9_9BACI</name>
<keyword evidence="4" id="KW-0663">Pyridoxal phosphate</keyword>
<evidence type="ECO:0000313" key="9">
    <source>
        <dbReference type="Proteomes" id="UP000319756"/>
    </source>
</evidence>
<evidence type="ECO:0000259" key="6">
    <source>
        <dbReference type="Pfam" id="PF01276"/>
    </source>
</evidence>
<gene>
    <name evidence="8" type="ORF">EPH95_10680</name>
</gene>
<dbReference type="EMBL" id="CP035485">
    <property type="protein sequence ID" value="QDI91580.1"/>
    <property type="molecule type" value="Genomic_DNA"/>
</dbReference>
<evidence type="ECO:0000259" key="7">
    <source>
        <dbReference type="Pfam" id="PF03711"/>
    </source>
</evidence>
<evidence type="ECO:0000256" key="3">
    <source>
        <dbReference type="ARBA" id="ARBA00022793"/>
    </source>
</evidence>
<proteinExistence type="inferred from homology"/>
<evidence type="ECO:0000256" key="4">
    <source>
        <dbReference type="ARBA" id="ARBA00022898"/>
    </source>
</evidence>
<dbReference type="InterPro" id="IPR015424">
    <property type="entry name" value="PyrdxlP-dep_Trfase"/>
</dbReference>
<keyword evidence="9" id="KW-1185">Reference proteome</keyword>
<keyword evidence="3" id="KW-0210">Decarboxylase</keyword>
<dbReference type="PANTHER" id="PTHR43277">
    <property type="entry name" value="ARGININE DECARBOXYLASE"/>
    <property type="match status" value="1"/>
</dbReference>
<dbReference type="Pfam" id="PF01276">
    <property type="entry name" value="OKR_DC_1"/>
    <property type="match status" value="1"/>
</dbReference>
<comment type="similarity">
    <text evidence="2">Belongs to the Orn/Lys/Arg decarboxylase class-I family.</text>
</comment>
<dbReference type="SUPFAM" id="SSF55904">
    <property type="entry name" value="Ornithine decarboxylase C-terminal domain"/>
    <property type="match status" value="1"/>
</dbReference>
<dbReference type="Gene3D" id="3.90.105.10">
    <property type="entry name" value="Molybdopterin biosynthesis moea protein, domain 2"/>
    <property type="match status" value="1"/>
</dbReference>
<dbReference type="InterPro" id="IPR000310">
    <property type="entry name" value="Orn/Lys/Arg_deCO2ase_major_dom"/>
</dbReference>
<dbReference type="Gene3D" id="3.40.640.10">
    <property type="entry name" value="Type I PLP-dependent aspartate aminotransferase-like (Major domain)"/>
    <property type="match status" value="1"/>
</dbReference>
<dbReference type="SUPFAM" id="SSF53383">
    <property type="entry name" value="PLP-dependent transferases"/>
    <property type="match status" value="1"/>
</dbReference>
<dbReference type="GO" id="GO:0016831">
    <property type="term" value="F:carboxy-lyase activity"/>
    <property type="evidence" value="ECO:0007669"/>
    <property type="project" value="UniProtKB-KW"/>
</dbReference>
<dbReference type="AlphaFoldDB" id="A0A514LIA9"/>
<accession>A0A514LIA9</accession>
<dbReference type="InterPro" id="IPR052357">
    <property type="entry name" value="Orn_Lys_Arg_decarboxylase-I"/>
</dbReference>
<dbReference type="OrthoDB" id="9815233at2"/>
<evidence type="ECO:0008006" key="10">
    <source>
        <dbReference type="Google" id="ProtNLM"/>
    </source>
</evidence>
<dbReference type="Pfam" id="PF03711">
    <property type="entry name" value="OKR_DC_1_C"/>
    <property type="match status" value="1"/>
</dbReference>
<dbReference type="Proteomes" id="UP000319756">
    <property type="component" value="Chromosome"/>
</dbReference>
<evidence type="ECO:0000256" key="2">
    <source>
        <dbReference type="ARBA" id="ARBA00010671"/>
    </source>
</evidence>
<evidence type="ECO:0000313" key="8">
    <source>
        <dbReference type="EMBL" id="QDI91580.1"/>
    </source>
</evidence>
<evidence type="ECO:0000256" key="5">
    <source>
        <dbReference type="ARBA" id="ARBA00023239"/>
    </source>
</evidence>
<protein>
    <recommendedName>
        <fullName evidence="10">Aminotransferase class I/II-fold pyridoxal phosphate-dependent enzyme</fullName>
    </recommendedName>
</protein>
<feature type="domain" description="Orn/Lys/Arg decarboxylases family 1 pyridoxal-P attachment site" evidence="6">
    <location>
        <begin position="6"/>
        <end position="282"/>
    </location>
</feature>
<feature type="domain" description="Orn/Lys/Arg decarboxylase C-terminal" evidence="7">
    <location>
        <begin position="360"/>
        <end position="442"/>
    </location>
</feature>
<dbReference type="InterPro" id="IPR015421">
    <property type="entry name" value="PyrdxlP-dep_Trfase_major"/>
</dbReference>
<dbReference type="PANTHER" id="PTHR43277:SF3">
    <property type="entry name" value="DECARBOXYLASE, PUTATIVE-RELATED"/>
    <property type="match status" value="1"/>
</dbReference>
<evidence type="ECO:0000256" key="1">
    <source>
        <dbReference type="ARBA" id="ARBA00001933"/>
    </source>
</evidence>
<keyword evidence="5" id="KW-0456">Lyase</keyword>
<dbReference type="InterPro" id="IPR036633">
    <property type="entry name" value="Prn/Lys/Arg_de-COase_C_sf"/>
</dbReference>
<reference evidence="9" key="1">
    <citation type="submission" date="2019-01" db="EMBL/GenBank/DDBJ databases">
        <title>Genomic analysis of Salicibibacter sp. NKC3-5.</title>
        <authorList>
            <person name="Oh Y.J."/>
        </authorList>
    </citation>
    <scope>NUCLEOTIDE SEQUENCE [LARGE SCALE GENOMIC DNA]</scope>
    <source>
        <strain evidence="9">NKC3-5</strain>
    </source>
</reference>